<comment type="subcellular location">
    <subcellularLocation>
        <location evidence="1">Membrane</location>
        <topology evidence="1">Multi-pass membrane protein</topology>
    </subcellularLocation>
</comment>
<comment type="caution">
    <text evidence="6">The sequence shown here is derived from an EMBL/GenBank/DDBJ whole genome shotgun (WGS) entry which is preliminary data.</text>
</comment>
<keyword evidence="7" id="KW-1185">Reference proteome</keyword>
<evidence type="ECO:0000256" key="1">
    <source>
        <dbReference type="ARBA" id="ARBA00004141"/>
    </source>
</evidence>
<dbReference type="InterPro" id="IPR003339">
    <property type="entry name" value="ABC/ECF_trnsptr_transmembrane"/>
</dbReference>
<dbReference type="Pfam" id="PF02361">
    <property type="entry name" value="CbiQ"/>
    <property type="match status" value="1"/>
</dbReference>
<keyword evidence="2 5" id="KW-0812">Transmembrane</keyword>
<keyword evidence="3 5" id="KW-1133">Transmembrane helix</keyword>
<evidence type="ECO:0000256" key="5">
    <source>
        <dbReference type="SAM" id="Phobius"/>
    </source>
</evidence>
<feature type="transmembrane region" description="Helical" evidence="5">
    <location>
        <begin position="53"/>
        <end position="75"/>
    </location>
</feature>
<gene>
    <name evidence="6" type="ORF">QQS35_17295</name>
</gene>
<dbReference type="InterPro" id="IPR052770">
    <property type="entry name" value="Cobalt_transport_CbiQ"/>
</dbReference>
<feature type="transmembrane region" description="Helical" evidence="5">
    <location>
        <begin position="107"/>
        <end position="130"/>
    </location>
</feature>
<name>A0ABT7LAC0_9BACI</name>
<dbReference type="Proteomes" id="UP001235343">
    <property type="component" value="Unassembled WGS sequence"/>
</dbReference>
<evidence type="ECO:0000256" key="2">
    <source>
        <dbReference type="ARBA" id="ARBA00022692"/>
    </source>
</evidence>
<organism evidence="6 7">
    <name type="scientific">Aquibacillus rhizosphaerae</name>
    <dbReference type="NCBI Taxonomy" id="3051431"/>
    <lineage>
        <taxon>Bacteria</taxon>
        <taxon>Bacillati</taxon>
        <taxon>Bacillota</taxon>
        <taxon>Bacilli</taxon>
        <taxon>Bacillales</taxon>
        <taxon>Bacillaceae</taxon>
        <taxon>Aquibacillus</taxon>
    </lineage>
</organism>
<dbReference type="PANTHER" id="PTHR43723">
    <property type="entry name" value="COBALT TRANSPORT PROTEIN CBIQ"/>
    <property type="match status" value="1"/>
</dbReference>
<feature type="transmembrane region" description="Helical" evidence="5">
    <location>
        <begin position="229"/>
        <end position="249"/>
    </location>
</feature>
<dbReference type="EMBL" id="JASTZU010000058">
    <property type="protein sequence ID" value="MDL4842197.1"/>
    <property type="molecule type" value="Genomic_DNA"/>
</dbReference>
<feature type="transmembrane region" description="Helical" evidence="5">
    <location>
        <begin position="12"/>
        <end position="41"/>
    </location>
</feature>
<evidence type="ECO:0000256" key="3">
    <source>
        <dbReference type="ARBA" id="ARBA00022989"/>
    </source>
</evidence>
<reference evidence="6 7" key="1">
    <citation type="submission" date="2023-06" db="EMBL/GenBank/DDBJ databases">
        <title>Aquibacillus rhizosphaerae LR5S19.</title>
        <authorList>
            <person name="Sun J.-Q."/>
        </authorList>
    </citation>
    <scope>NUCLEOTIDE SEQUENCE [LARGE SCALE GENOMIC DNA]</scope>
    <source>
        <strain evidence="6 7">LR5S19</strain>
    </source>
</reference>
<proteinExistence type="predicted"/>
<evidence type="ECO:0000313" key="6">
    <source>
        <dbReference type="EMBL" id="MDL4842197.1"/>
    </source>
</evidence>
<sequence length="259" mass="29685">MFLHSLNPSIKAITVILSVILLTLVFDPITPLLFIVWIWILTIGVGKVPWKRYALFFSPFLIFSVGMFWTTIVFANEPNNPKNVISLLGFLVPEEDFTTALALSLRMMSFTSLTLMFILTTNVVHLILSLMQQCKMPPKLAYGILAGYRFLPSMREELGLVRSAHRVRGVNRASSIKESIQQSKRFAVPLLASAIRKAERTATAMESKGFTDSRNRTFYRTFTVSKKDWLFMGLMLMMLILFASISWYLGYFKWYSSEF</sequence>
<accession>A0ABT7LAC0</accession>
<keyword evidence="4 5" id="KW-0472">Membrane</keyword>
<protein>
    <submittedName>
        <fullName evidence="6">Energy-coupling factor transporter transmembrane component T</fullName>
    </submittedName>
</protein>
<dbReference type="CDD" id="cd16914">
    <property type="entry name" value="EcfT"/>
    <property type="match status" value="1"/>
</dbReference>
<dbReference type="RefSeq" id="WP_285933483.1">
    <property type="nucleotide sequence ID" value="NZ_JASTZU010000058.1"/>
</dbReference>
<evidence type="ECO:0000313" key="7">
    <source>
        <dbReference type="Proteomes" id="UP001235343"/>
    </source>
</evidence>
<dbReference type="PANTHER" id="PTHR43723:SF1">
    <property type="entry name" value="COBALT TRANSPORT PROTEIN CBIQ"/>
    <property type="match status" value="1"/>
</dbReference>
<evidence type="ECO:0000256" key="4">
    <source>
        <dbReference type="ARBA" id="ARBA00023136"/>
    </source>
</evidence>